<dbReference type="GO" id="GO:0003700">
    <property type="term" value="F:DNA-binding transcription factor activity"/>
    <property type="evidence" value="ECO:0007669"/>
    <property type="project" value="InterPro"/>
</dbReference>
<dbReference type="PANTHER" id="PTHR30346:SF0">
    <property type="entry name" value="HCA OPERON TRANSCRIPTIONAL ACTIVATOR HCAR"/>
    <property type="match status" value="1"/>
</dbReference>
<reference evidence="7 8" key="1">
    <citation type="submission" date="2020-01" db="EMBL/GenBank/DDBJ databases">
        <title>Genetics and antimicrobial susceptibilities of Nocardia species isolated from the soil; a comparison with species isolated from humans.</title>
        <authorList>
            <person name="Carrasco G."/>
            <person name="Monzon S."/>
            <person name="Sansegundo M."/>
            <person name="Garcia E."/>
            <person name="Garrido N."/>
            <person name="Medina M.J."/>
            <person name="Villalon P."/>
            <person name="Ramirez-Arocha A.C."/>
            <person name="Jimenez P."/>
            <person name="Cuesta I."/>
            <person name="Valdezate S."/>
        </authorList>
    </citation>
    <scope>NUCLEOTIDE SEQUENCE [LARGE SCALE GENOMIC DNA]</scope>
    <source>
        <strain evidence="7 8">CNM20110626</strain>
    </source>
</reference>
<dbReference type="PANTHER" id="PTHR30346">
    <property type="entry name" value="TRANSCRIPTIONAL DUAL REGULATOR HCAR-RELATED"/>
    <property type="match status" value="1"/>
</dbReference>
<comment type="similarity">
    <text evidence="1">Belongs to the LysR transcriptional regulatory family.</text>
</comment>
<keyword evidence="2" id="KW-0805">Transcription regulation</keyword>
<name>A0A6P1D126_9NOCA</name>
<gene>
    <name evidence="7" type="ORF">GV791_32485</name>
</gene>
<evidence type="ECO:0000313" key="7">
    <source>
        <dbReference type="EMBL" id="NEW37236.1"/>
    </source>
</evidence>
<dbReference type="AlphaFoldDB" id="A0A6P1D126"/>
<keyword evidence="5" id="KW-0804">Transcription</keyword>
<dbReference type="InterPro" id="IPR000847">
    <property type="entry name" value="LysR_HTH_N"/>
</dbReference>
<proteinExistence type="inferred from homology"/>
<keyword evidence="4" id="KW-0010">Activator</keyword>
<dbReference type="Gene3D" id="1.10.10.10">
    <property type="entry name" value="Winged helix-like DNA-binding domain superfamily/Winged helix DNA-binding domain"/>
    <property type="match status" value="1"/>
</dbReference>
<accession>A0A6P1D126</accession>
<feature type="domain" description="HTH lysR-type" evidence="6">
    <location>
        <begin position="1"/>
        <end position="58"/>
    </location>
</feature>
<keyword evidence="3" id="KW-0238">DNA-binding</keyword>
<dbReference type="EMBL" id="JAAGVB010000552">
    <property type="protein sequence ID" value="NEW37236.1"/>
    <property type="molecule type" value="Genomic_DNA"/>
</dbReference>
<feature type="non-terminal residue" evidence="7">
    <location>
        <position position="87"/>
    </location>
</feature>
<evidence type="ECO:0000259" key="6">
    <source>
        <dbReference type="PROSITE" id="PS50931"/>
    </source>
</evidence>
<evidence type="ECO:0000256" key="5">
    <source>
        <dbReference type="ARBA" id="ARBA00023163"/>
    </source>
</evidence>
<dbReference type="GO" id="GO:0032993">
    <property type="term" value="C:protein-DNA complex"/>
    <property type="evidence" value="ECO:0007669"/>
    <property type="project" value="TreeGrafter"/>
</dbReference>
<protein>
    <submittedName>
        <fullName evidence="7">LysR family transcriptional regulator</fullName>
    </submittedName>
</protein>
<evidence type="ECO:0000313" key="8">
    <source>
        <dbReference type="Proteomes" id="UP000471166"/>
    </source>
</evidence>
<dbReference type="PROSITE" id="PS50931">
    <property type="entry name" value="HTH_LYSR"/>
    <property type="match status" value="1"/>
</dbReference>
<dbReference type="FunFam" id="1.10.10.10:FF:000001">
    <property type="entry name" value="LysR family transcriptional regulator"/>
    <property type="match status" value="1"/>
</dbReference>
<dbReference type="InterPro" id="IPR036390">
    <property type="entry name" value="WH_DNA-bd_sf"/>
</dbReference>
<evidence type="ECO:0000256" key="2">
    <source>
        <dbReference type="ARBA" id="ARBA00023015"/>
    </source>
</evidence>
<dbReference type="Pfam" id="PF00126">
    <property type="entry name" value="HTH_1"/>
    <property type="match status" value="1"/>
</dbReference>
<dbReference type="InterPro" id="IPR036388">
    <property type="entry name" value="WH-like_DNA-bd_sf"/>
</dbReference>
<dbReference type="PRINTS" id="PR00039">
    <property type="entry name" value="HTHLYSR"/>
</dbReference>
<evidence type="ECO:0000256" key="4">
    <source>
        <dbReference type="ARBA" id="ARBA00023159"/>
    </source>
</evidence>
<sequence>MDIGQIRAFLAVAEELHFGRAAERLHIAQPPLSRTIKRLERELGTTLFDRNTRSVTLTDSGKALISPANDVLDAARRAQAAVRSADD</sequence>
<organism evidence="7 8">
    <name type="scientific">Nocardia cyriacigeorgica</name>
    <dbReference type="NCBI Taxonomy" id="135487"/>
    <lineage>
        <taxon>Bacteria</taxon>
        <taxon>Bacillati</taxon>
        <taxon>Actinomycetota</taxon>
        <taxon>Actinomycetes</taxon>
        <taxon>Mycobacteriales</taxon>
        <taxon>Nocardiaceae</taxon>
        <taxon>Nocardia</taxon>
    </lineage>
</organism>
<dbReference type="Proteomes" id="UP000471166">
    <property type="component" value="Unassembled WGS sequence"/>
</dbReference>
<evidence type="ECO:0000256" key="3">
    <source>
        <dbReference type="ARBA" id="ARBA00023125"/>
    </source>
</evidence>
<comment type="caution">
    <text evidence="7">The sequence shown here is derived from an EMBL/GenBank/DDBJ whole genome shotgun (WGS) entry which is preliminary data.</text>
</comment>
<evidence type="ECO:0000256" key="1">
    <source>
        <dbReference type="ARBA" id="ARBA00009437"/>
    </source>
</evidence>
<dbReference type="SUPFAM" id="SSF46785">
    <property type="entry name" value="Winged helix' DNA-binding domain"/>
    <property type="match status" value="1"/>
</dbReference>
<dbReference type="GO" id="GO:0003677">
    <property type="term" value="F:DNA binding"/>
    <property type="evidence" value="ECO:0007669"/>
    <property type="project" value="UniProtKB-KW"/>
</dbReference>
<dbReference type="RefSeq" id="WP_163848830.1">
    <property type="nucleotide sequence ID" value="NZ_JAAGVB010000552.1"/>
</dbReference>